<accession>A0A075B226</accession>
<comment type="function">
    <text evidence="6">Catalyzes the hydrolysis of queuosine 5'-phosphate, releasing the nucleobase queuine (q). Is required for salvage of queuine from exogenous queuosine (Q) that is imported and then converted to queuosine 5'-phosphate intracellularly.</text>
</comment>
<evidence type="ECO:0000256" key="3">
    <source>
        <dbReference type="ARBA" id="ARBA00035306"/>
    </source>
</evidence>
<dbReference type="AlphaFoldDB" id="A0A075B226"/>
<dbReference type="OrthoDB" id="416777at2759"/>
<evidence type="ECO:0000256" key="6">
    <source>
        <dbReference type="RuleBase" id="RU365002"/>
    </source>
</evidence>
<keyword evidence="1 6" id="KW-0378">Hydrolase</keyword>
<gene>
    <name evidence="7" type="ORF">O9G_002004</name>
</gene>
<dbReference type="HOGENOM" id="CLU_036001_0_0_1"/>
<dbReference type="OMA" id="DMHERIN"/>
<evidence type="ECO:0000256" key="2">
    <source>
        <dbReference type="ARBA" id="ARBA00035119"/>
    </source>
</evidence>
<dbReference type="GO" id="GO:0006400">
    <property type="term" value="P:tRNA modification"/>
    <property type="evidence" value="ECO:0007669"/>
    <property type="project" value="TreeGrafter"/>
</dbReference>
<evidence type="ECO:0000313" key="7">
    <source>
        <dbReference type="EMBL" id="EPZ34873.1"/>
    </source>
</evidence>
<sequence>MNLAVTLEMDVYAFIELVLRYFPSFRDEVYPESIPILPFLKVKFYKRVQILIADVWSCFGGKNIGEFTNIDDITMFADYRVPQALCGLGILEYSPALLSKLNSSLNEEGENLELFSQEEIDIRASSILAVESIKKYLKGWNSILIDYYLWDFAKRTNLSHIPIHRIRTIYY</sequence>
<dbReference type="Proteomes" id="UP000030755">
    <property type="component" value="Unassembled WGS sequence"/>
</dbReference>
<dbReference type="PANTHER" id="PTHR21314">
    <property type="entry name" value="QUEUOSINE 5'-PHOSPHATE N-GLYCOSYLASE_HYDROLASE-RELATED"/>
    <property type="match status" value="1"/>
</dbReference>
<evidence type="ECO:0000256" key="5">
    <source>
        <dbReference type="ARBA" id="ARBA00048204"/>
    </source>
</evidence>
<dbReference type="EC" id="3.2.2.-" evidence="6"/>
<dbReference type="GO" id="GO:0016787">
    <property type="term" value="F:hydrolase activity"/>
    <property type="evidence" value="ECO:0007669"/>
    <property type="project" value="UniProtKB-KW"/>
</dbReference>
<proteinExistence type="inferred from homology"/>
<evidence type="ECO:0000256" key="4">
    <source>
        <dbReference type="ARBA" id="ARBA00035393"/>
    </source>
</evidence>
<protein>
    <recommendedName>
        <fullName evidence="3 6">Queuosine 5'-phosphate N-glycosylase/hydrolase</fullName>
        <ecNumber evidence="6">3.2.2.-</ecNumber>
    </recommendedName>
    <alternativeName>
        <fullName evidence="4 6">Queuosine-nucleotide N-glycosylase/hydrolase</fullName>
    </alternativeName>
</protein>
<dbReference type="EMBL" id="KE560904">
    <property type="protein sequence ID" value="EPZ34873.1"/>
    <property type="molecule type" value="Genomic_DNA"/>
</dbReference>
<evidence type="ECO:0000313" key="8">
    <source>
        <dbReference type="Proteomes" id="UP000030755"/>
    </source>
</evidence>
<dbReference type="PANTHER" id="PTHR21314:SF0">
    <property type="entry name" value="QUEUOSINE 5'-PHOSPHATE N-GLYCOSYLASE_HYDROLASE"/>
    <property type="match status" value="1"/>
</dbReference>
<comment type="similarity">
    <text evidence="2 6">Belongs to the QNG1 protein family.</text>
</comment>
<evidence type="ECO:0000256" key="1">
    <source>
        <dbReference type="ARBA" id="ARBA00022801"/>
    </source>
</evidence>
<dbReference type="Pfam" id="PF10343">
    <property type="entry name" value="Q_salvage"/>
    <property type="match status" value="1"/>
</dbReference>
<reference evidence="7 8" key="1">
    <citation type="journal article" date="2013" name="Curr. Biol.">
        <title>Shared signatures of parasitism and phylogenomics unite Cryptomycota and microsporidia.</title>
        <authorList>
            <person name="James T.Y."/>
            <person name="Pelin A."/>
            <person name="Bonen L."/>
            <person name="Ahrendt S."/>
            <person name="Sain D."/>
            <person name="Corradi N."/>
            <person name="Stajich J.E."/>
        </authorList>
    </citation>
    <scope>NUCLEOTIDE SEQUENCE [LARGE SCALE GENOMIC DNA]</scope>
    <source>
        <strain evidence="7 8">CSF55</strain>
    </source>
</reference>
<keyword evidence="8" id="KW-1185">Reference proteome</keyword>
<name>A0A075B226_ROZAC</name>
<organism evidence="7 8">
    <name type="scientific">Rozella allomycis (strain CSF55)</name>
    <dbReference type="NCBI Taxonomy" id="988480"/>
    <lineage>
        <taxon>Eukaryota</taxon>
        <taxon>Fungi</taxon>
        <taxon>Fungi incertae sedis</taxon>
        <taxon>Cryptomycota</taxon>
        <taxon>Cryptomycota incertae sedis</taxon>
        <taxon>Rozella</taxon>
    </lineage>
</organism>
<comment type="catalytic activity">
    <reaction evidence="5 6">
        <text>queuosine 5'-phosphate + H2O = queuine + D-ribose 5-phosphate</text>
        <dbReference type="Rhea" id="RHEA:75387"/>
        <dbReference type="ChEBI" id="CHEBI:15377"/>
        <dbReference type="ChEBI" id="CHEBI:17433"/>
        <dbReference type="ChEBI" id="CHEBI:78346"/>
        <dbReference type="ChEBI" id="CHEBI:194371"/>
    </reaction>
    <physiologicalReaction direction="left-to-right" evidence="5 6">
        <dbReference type="Rhea" id="RHEA:75388"/>
    </physiologicalReaction>
</comment>
<dbReference type="InterPro" id="IPR019438">
    <property type="entry name" value="Q_salvage"/>
</dbReference>